<sequence>MEAATVAANRANQKTTVPTTRLVINGVHGFVRNRHLKQERTVEIDVLRFLEAKGYVDVDMDSRSAIKPALRSVQRFLERHGYQRGRRKSGLTYHLSEKNTLARDTYV</sequence>
<comment type="caution">
    <text evidence="1">The sequence shown here is derived from an EMBL/GenBank/DDBJ whole genome shotgun (WGS) entry which is preliminary data.</text>
</comment>
<evidence type="ECO:0000313" key="1">
    <source>
        <dbReference type="EMBL" id="RHZ25757.1"/>
    </source>
</evidence>
<feature type="non-terminal residue" evidence="1">
    <location>
        <position position="107"/>
    </location>
</feature>
<name>A0A418F941_APHAT</name>
<dbReference type="EMBL" id="QUTH01002480">
    <property type="protein sequence ID" value="RHZ25757.1"/>
    <property type="molecule type" value="Genomic_DNA"/>
</dbReference>
<gene>
    <name evidence="1" type="ORF">DYB37_011365</name>
</gene>
<accession>A0A418F941</accession>
<dbReference type="Proteomes" id="UP000285430">
    <property type="component" value="Unassembled WGS sequence"/>
</dbReference>
<reference evidence="1 2" key="1">
    <citation type="submission" date="2018-08" db="EMBL/GenBank/DDBJ databases">
        <title>Aphanomyces genome sequencing and annotation.</title>
        <authorList>
            <person name="Minardi D."/>
            <person name="Oidtmann B."/>
            <person name="Van Der Giezen M."/>
            <person name="Studholme D.J."/>
        </authorList>
    </citation>
    <scope>NUCLEOTIDE SEQUENCE [LARGE SCALE GENOMIC DNA]</scope>
    <source>
        <strain evidence="1 2">Da</strain>
    </source>
</reference>
<evidence type="ECO:0000313" key="2">
    <source>
        <dbReference type="Proteomes" id="UP000285430"/>
    </source>
</evidence>
<proteinExistence type="predicted"/>
<organism evidence="1 2">
    <name type="scientific">Aphanomyces astaci</name>
    <name type="common">Crayfish plague agent</name>
    <dbReference type="NCBI Taxonomy" id="112090"/>
    <lineage>
        <taxon>Eukaryota</taxon>
        <taxon>Sar</taxon>
        <taxon>Stramenopiles</taxon>
        <taxon>Oomycota</taxon>
        <taxon>Saprolegniomycetes</taxon>
        <taxon>Saprolegniales</taxon>
        <taxon>Verrucalvaceae</taxon>
        <taxon>Aphanomyces</taxon>
    </lineage>
</organism>
<dbReference type="AlphaFoldDB" id="A0A418F941"/>
<protein>
    <submittedName>
        <fullName evidence="1">Uncharacterized protein</fullName>
    </submittedName>
</protein>